<dbReference type="EMBL" id="VLKE01000001">
    <property type="protein sequence ID" value="TWH66472.1"/>
    <property type="molecule type" value="Genomic_DNA"/>
</dbReference>
<proteinExistence type="predicted"/>
<evidence type="ECO:0000313" key="3">
    <source>
        <dbReference type="Proteomes" id="UP000319825"/>
    </source>
</evidence>
<dbReference type="RefSeq" id="WP_145773564.1">
    <property type="nucleotide sequence ID" value="NZ_BAAATQ010000336.1"/>
</dbReference>
<name>A0A562I683_MICOL</name>
<dbReference type="OrthoDB" id="9023549at2"/>
<protein>
    <submittedName>
        <fullName evidence="2">Suppressor of fused protein SUFU</fullName>
    </submittedName>
</protein>
<keyword evidence="3" id="KW-1185">Reference proteome</keyword>
<organism evidence="2 3">
    <name type="scientific">Micromonospora olivasterospora</name>
    <dbReference type="NCBI Taxonomy" id="1880"/>
    <lineage>
        <taxon>Bacteria</taxon>
        <taxon>Bacillati</taxon>
        <taxon>Actinomycetota</taxon>
        <taxon>Actinomycetes</taxon>
        <taxon>Micromonosporales</taxon>
        <taxon>Micromonosporaceae</taxon>
        <taxon>Micromonospora</taxon>
    </lineage>
</organism>
<dbReference type="PANTHER" id="PTHR10928:SF2">
    <property type="entry name" value="SUPPRESSOR OF FUSED HOMOLOG"/>
    <property type="match status" value="1"/>
</dbReference>
<comment type="caution">
    <text evidence="2">The sequence shown here is derived from an EMBL/GenBank/DDBJ whole genome shotgun (WGS) entry which is preliminary data.</text>
</comment>
<dbReference type="PANTHER" id="PTHR10928">
    <property type="entry name" value="SUPPRESSOR OF FUSED"/>
    <property type="match status" value="1"/>
</dbReference>
<evidence type="ECO:0000313" key="2">
    <source>
        <dbReference type="EMBL" id="TWH66472.1"/>
    </source>
</evidence>
<dbReference type="GO" id="GO:0005737">
    <property type="term" value="C:cytoplasm"/>
    <property type="evidence" value="ECO:0007669"/>
    <property type="project" value="TreeGrafter"/>
</dbReference>
<gene>
    <name evidence="2" type="ORF">JD77_01426</name>
</gene>
<evidence type="ECO:0000259" key="1">
    <source>
        <dbReference type="Pfam" id="PF05076"/>
    </source>
</evidence>
<sequence length="177" mass="19194">MATRVADEDPLDWGTNNLPGHGLYGLGAYRSAGHWLLVTLGMTELFAKSSDNPDVSGWGYELTMRVPMDADQPPAWSLRLPERLVGYVFTSGKSFAEGHRMDPGGPITGEDTTRLRAVAFAADPELPPIDSPYGSARFLTVVGITTEELERMKATTAAEVLSELAERSPTLVTDPTR</sequence>
<accession>A0A562I683</accession>
<dbReference type="InterPro" id="IPR037181">
    <property type="entry name" value="SUFU_N"/>
</dbReference>
<dbReference type="Pfam" id="PF05076">
    <property type="entry name" value="SUFU"/>
    <property type="match status" value="1"/>
</dbReference>
<feature type="domain" description="Suppressor of fused-like" evidence="1">
    <location>
        <begin position="31"/>
        <end position="177"/>
    </location>
</feature>
<dbReference type="Proteomes" id="UP000319825">
    <property type="component" value="Unassembled WGS sequence"/>
</dbReference>
<dbReference type="AlphaFoldDB" id="A0A562I683"/>
<dbReference type="SUPFAM" id="SSF103359">
    <property type="entry name" value="Suppressor of Fused, N-terminal domain"/>
    <property type="match status" value="1"/>
</dbReference>
<dbReference type="InterPro" id="IPR007768">
    <property type="entry name" value="Suppressor_of_fused"/>
</dbReference>
<reference evidence="2 3" key="1">
    <citation type="submission" date="2019-07" db="EMBL/GenBank/DDBJ databases">
        <title>R&amp;d 2014.</title>
        <authorList>
            <person name="Klenk H.-P."/>
        </authorList>
    </citation>
    <scope>NUCLEOTIDE SEQUENCE [LARGE SCALE GENOMIC DNA]</scope>
    <source>
        <strain evidence="2 3">DSM 43868</strain>
    </source>
</reference>
<dbReference type="InterPro" id="IPR020941">
    <property type="entry name" value="SUFU-like_domain"/>
</dbReference>